<dbReference type="InterPro" id="IPR002645">
    <property type="entry name" value="STAS_dom"/>
</dbReference>
<dbReference type="Proteomes" id="UP001597353">
    <property type="component" value="Unassembled WGS sequence"/>
</dbReference>
<proteinExistence type="predicted"/>
<dbReference type="Gene3D" id="3.30.750.24">
    <property type="entry name" value="STAS domain"/>
    <property type="match status" value="1"/>
</dbReference>
<dbReference type="SUPFAM" id="SSF52091">
    <property type="entry name" value="SpoIIaa-like"/>
    <property type="match status" value="1"/>
</dbReference>
<dbReference type="InterPro" id="IPR058548">
    <property type="entry name" value="MlaB-like_STAS"/>
</dbReference>
<feature type="domain" description="STAS" evidence="2">
    <location>
        <begin position="20"/>
        <end position="106"/>
    </location>
</feature>
<sequence>MSGTTDQPSPTPETAAPRRLTLPERLDLNAAEELAEALEHLRENALELDASGVRHLSALCLQVLIAARRQWTQDGVGLSLVAPSGAFSAGLQRLGLSNDFFQEETA</sequence>
<feature type="region of interest" description="Disordered" evidence="1">
    <location>
        <begin position="1"/>
        <end position="22"/>
    </location>
</feature>
<gene>
    <name evidence="3" type="ORF">ACFSGJ_11020</name>
</gene>
<evidence type="ECO:0000259" key="2">
    <source>
        <dbReference type="PROSITE" id="PS50801"/>
    </source>
</evidence>
<keyword evidence="4" id="KW-1185">Reference proteome</keyword>
<dbReference type="RefSeq" id="WP_390261492.1">
    <property type="nucleotide sequence ID" value="NZ_JBHUGH010000009.1"/>
</dbReference>
<protein>
    <submittedName>
        <fullName evidence="3">STAS domain-containing protein</fullName>
    </submittedName>
</protein>
<evidence type="ECO:0000313" key="3">
    <source>
        <dbReference type="EMBL" id="MFD1912741.1"/>
    </source>
</evidence>
<dbReference type="PROSITE" id="PS50801">
    <property type="entry name" value="STAS"/>
    <property type="match status" value="1"/>
</dbReference>
<evidence type="ECO:0000256" key="1">
    <source>
        <dbReference type="SAM" id="MobiDB-lite"/>
    </source>
</evidence>
<name>A0ABW4S5F8_9RHOB</name>
<dbReference type="EMBL" id="JBHUGH010000009">
    <property type="protein sequence ID" value="MFD1912741.1"/>
    <property type="molecule type" value="Genomic_DNA"/>
</dbReference>
<reference evidence="4" key="1">
    <citation type="journal article" date="2019" name="Int. J. Syst. Evol. Microbiol.">
        <title>The Global Catalogue of Microorganisms (GCM) 10K type strain sequencing project: providing services to taxonomists for standard genome sequencing and annotation.</title>
        <authorList>
            <consortium name="The Broad Institute Genomics Platform"/>
            <consortium name="The Broad Institute Genome Sequencing Center for Infectious Disease"/>
            <person name="Wu L."/>
            <person name="Ma J."/>
        </authorList>
    </citation>
    <scope>NUCLEOTIDE SEQUENCE [LARGE SCALE GENOMIC DNA]</scope>
    <source>
        <strain evidence="4">CGMCC 4.7242</strain>
    </source>
</reference>
<dbReference type="Pfam" id="PF13466">
    <property type="entry name" value="STAS_2"/>
    <property type="match status" value="1"/>
</dbReference>
<organism evidence="3 4">
    <name type="scientific">Halodurantibacterium flavum</name>
    <dbReference type="NCBI Taxonomy" id="1382802"/>
    <lineage>
        <taxon>Bacteria</taxon>
        <taxon>Pseudomonadati</taxon>
        <taxon>Pseudomonadota</taxon>
        <taxon>Alphaproteobacteria</taxon>
        <taxon>Rhodobacterales</taxon>
        <taxon>Paracoccaceae</taxon>
        <taxon>Halodurantibacterium</taxon>
    </lineage>
</organism>
<evidence type="ECO:0000313" key="4">
    <source>
        <dbReference type="Proteomes" id="UP001597353"/>
    </source>
</evidence>
<dbReference type="InterPro" id="IPR036513">
    <property type="entry name" value="STAS_dom_sf"/>
</dbReference>
<comment type="caution">
    <text evidence="3">The sequence shown here is derived from an EMBL/GenBank/DDBJ whole genome shotgun (WGS) entry which is preliminary data.</text>
</comment>
<accession>A0ABW4S5F8</accession>